<feature type="region of interest" description="Disordered" evidence="1">
    <location>
        <begin position="1"/>
        <end position="43"/>
    </location>
</feature>
<organism evidence="2 3">
    <name type="scientific">Mycena rosella</name>
    <name type="common">Pink bonnet</name>
    <name type="synonym">Agaricus rosellus</name>
    <dbReference type="NCBI Taxonomy" id="1033263"/>
    <lineage>
        <taxon>Eukaryota</taxon>
        <taxon>Fungi</taxon>
        <taxon>Dikarya</taxon>
        <taxon>Basidiomycota</taxon>
        <taxon>Agaricomycotina</taxon>
        <taxon>Agaricomycetes</taxon>
        <taxon>Agaricomycetidae</taxon>
        <taxon>Agaricales</taxon>
        <taxon>Marasmiineae</taxon>
        <taxon>Mycenaceae</taxon>
        <taxon>Mycena</taxon>
    </lineage>
</organism>
<evidence type="ECO:0000256" key="1">
    <source>
        <dbReference type="SAM" id="MobiDB-lite"/>
    </source>
</evidence>
<keyword evidence="3" id="KW-1185">Reference proteome</keyword>
<dbReference type="Proteomes" id="UP001221757">
    <property type="component" value="Unassembled WGS sequence"/>
</dbReference>
<proteinExistence type="predicted"/>
<protein>
    <submittedName>
        <fullName evidence="2">Uncharacterized protein</fullName>
    </submittedName>
</protein>
<accession>A0AAD7B0L7</accession>
<sequence>MSSPLPEEPSSSCPSSEYIDDDAEKNDFEEDAGGGSGDEEMRDFIVPDGDQKALLFLALAAYQDWSRSPTPEVKGKVMVNLLQGTLAVIPKLCTMPRRIPDNHEVWTDREFEHQRVPRICLVYQTAVNLSLLMAVKSSLTSPSTVMDTQKGLKLKYFTGDSGTSSLFLEWIPPAFSRRRRRDETMPTSAGRAKNEVDQRVPNGACVGVGYTVTKFTNKDGTPLSVSTSMLLAKLKRLATTTSRLDPKYSGIYWAYVSCPNYYVRHTDCRDSMCSKSLVQPSHAHVRYWGKVGASLPSRLLWT</sequence>
<gene>
    <name evidence="2" type="ORF">B0H17DRAFT_1154026</name>
</gene>
<evidence type="ECO:0000313" key="2">
    <source>
        <dbReference type="EMBL" id="KAJ7606600.1"/>
    </source>
</evidence>
<feature type="compositionally biased region" description="Low complexity" evidence="1">
    <location>
        <begin position="1"/>
        <end position="17"/>
    </location>
</feature>
<reference evidence="2" key="1">
    <citation type="submission" date="2023-03" db="EMBL/GenBank/DDBJ databases">
        <title>Massive genome expansion in bonnet fungi (Mycena s.s.) driven by repeated elements and novel gene families across ecological guilds.</title>
        <authorList>
            <consortium name="Lawrence Berkeley National Laboratory"/>
            <person name="Harder C.B."/>
            <person name="Miyauchi S."/>
            <person name="Viragh M."/>
            <person name="Kuo A."/>
            <person name="Thoen E."/>
            <person name="Andreopoulos B."/>
            <person name="Lu D."/>
            <person name="Skrede I."/>
            <person name="Drula E."/>
            <person name="Henrissat B."/>
            <person name="Morin E."/>
            <person name="Kohler A."/>
            <person name="Barry K."/>
            <person name="LaButti K."/>
            <person name="Morin E."/>
            <person name="Salamov A."/>
            <person name="Lipzen A."/>
            <person name="Mereny Z."/>
            <person name="Hegedus B."/>
            <person name="Baldrian P."/>
            <person name="Stursova M."/>
            <person name="Weitz H."/>
            <person name="Taylor A."/>
            <person name="Grigoriev I.V."/>
            <person name="Nagy L.G."/>
            <person name="Martin F."/>
            <person name="Kauserud H."/>
        </authorList>
    </citation>
    <scope>NUCLEOTIDE SEQUENCE</scope>
    <source>
        <strain evidence="2">CBHHK067</strain>
    </source>
</reference>
<dbReference type="EMBL" id="JARKIE010001092">
    <property type="protein sequence ID" value="KAJ7606600.1"/>
    <property type="molecule type" value="Genomic_DNA"/>
</dbReference>
<comment type="caution">
    <text evidence="2">The sequence shown here is derived from an EMBL/GenBank/DDBJ whole genome shotgun (WGS) entry which is preliminary data.</text>
</comment>
<evidence type="ECO:0000313" key="3">
    <source>
        <dbReference type="Proteomes" id="UP001221757"/>
    </source>
</evidence>
<dbReference type="AlphaFoldDB" id="A0AAD7B0L7"/>
<feature type="compositionally biased region" description="Acidic residues" evidence="1">
    <location>
        <begin position="18"/>
        <end position="41"/>
    </location>
</feature>
<name>A0AAD7B0L7_MYCRO</name>